<dbReference type="PANTHER" id="PTHR11785">
    <property type="entry name" value="AMINO ACID TRANSPORTER"/>
    <property type="match status" value="1"/>
</dbReference>
<feature type="transmembrane region" description="Helical" evidence="1">
    <location>
        <begin position="33"/>
        <end position="53"/>
    </location>
</feature>
<dbReference type="AlphaFoldDB" id="A0A1B6D235"/>
<evidence type="ECO:0000313" key="2">
    <source>
        <dbReference type="EMBL" id="JAS19757.1"/>
    </source>
</evidence>
<keyword evidence="1" id="KW-0472">Membrane</keyword>
<dbReference type="InterPro" id="IPR050598">
    <property type="entry name" value="AminoAcid_Transporter"/>
</dbReference>
<name>A0A1B6D235_9HEMI</name>
<accession>A0A1B6D235</accession>
<feature type="non-terminal residue" evidence="2">
    <location>
        <position position="1"/>
    </location>
</feature>
<keyword evidence="1" id="KW-1133">Transmembrane helix</keyword>
<feature type="transmembrane region" description="Helical" evidence="1">
    <location>
        <begin position="93"/>
        <end position="112"/>
    </location>
</feature>
<dbReference type="GO" id="GO:0015179">
    <property type="term" value="F:L-amino acid transmembrane transporter activity"/>
    <property type="evidence" value="ECO:0007669"/>
    <property type="project" value="TreeGrafter"/>
</dbReference>
<reference evidence="2" key="1">
    <citation type="submission" date="2015-12" db="EMBL/GenBank/DDBJ databases">
        <title>De novo transcriptome assembly of four potential Pierce s Disease insect vectors from Arizona vineyards.</title>
        <authorList>
            <person name="Tassone E.E."/>
        </authorList>
    </citation>
    <scope>NUCLEOTIDE SEQUENCE</scope>
</reference>
<feature type="transmembrane region" description="Helical" evidence="1">
    <location>
        <begin position="7"/>
        <end position="27"/>
    </location>
</feature>
<protein>
    <recommendedName>
        <fullName evidence="3">Amino acid permease/ SLC12A domain-containing protein</fullName>
    </recommendedName>
</protein>
<sequence>RTRLTPVLAVLLEVFLSLFYLILGNNIMTLIEFYSFLNWIYYGLAMITVFVFRHKMPDANRPLKVPLIIPAIIGIIAALLSIIPVVLEPSMNFIIAVVLILVGTALYYPLVYKKYKVPGVGKFNKFVLSYLDIVPPQDED</sequence>
<organism evidence="2">
    <name type="scientific">Clastoptera arizonana</name>
    <name type="common">Arizona spittle bug</name>
    <dbReference type="NCBI Taxonomy" id="38151"/>
    <lineage>
        <taxon>Eukaryota</taxon>
        <taxon>Metazoa</taxon>
        <taxon>Ecdysozoa</taxon>
        <taxon>Arthropoda</taxon>
        <taxon>Hexapoda</taxon>
        <taxon>Insecta</taxon>
        <taxon>Pterygota</taxon>
        <taxon>Neoptera</taxon>
        <taxon>Paraneoptera</taxon>
        <taxon>Hemiptera</taxon>
        <taxon>Auchenorrhyncha</taxon>
        <taxon>Cercopoidea</taxon>
        <taxon>Clastopteridae</taxon>
        <taxon>Clastoptera</taxon>
    </lineage>
</organism>
<feature type="transmembrane region" description="Helical" evidence="1">
    <location>
        <begin position="65"/>
        <end position="87"/>
    </location>
</feature>
<dbReference type="EMBL" id="GEDC01017541">
    <property type="protein sequence ID" value="JAS19757.1"/>
    <property type="molecule type" value="Transcribed_RNA"/>
</dbReference>
<gene>
    <name evidence="2" type="ORF">g.2118</name>
</gene>
<proteinExistence type="predicted"/>
<dbReference type="Gene3D" id="1.20.1740.10">
    <property type="entry name" value="Amino acid/polyamine transporter I"/>
    <property type="match status" value="1"/>
</dbReference>
<keyword evidence="1" id="KW-0812">Transmembrane</keyword>
<evidence type="ECO:0008006" key="3">
    <source>
        <dbReference type="Google" id="ProtNLM"/>
    </source>
</evidence>
<evidence type="ECO:0000256" key="1">
    <source>
        <dbReference type="SAM" id="Phobius"/>
    </source>
</evidence>
<dbReference type="PANTHER" id="PTHR11785:SF514">
    <property type="entry name" value="B(0,+)-TYPE AMINO ACID TRANSPORTER 1-LIKE PROTEIN"/>
    <property type="match status" value="1"/>
</dbReference>